<gene>
    <name evidence="1" type="ORF">QVD17_39419</name>
</gene>
<evidence type="ECO:0000313" key="1">
    <source>
        <dbReference type="EMBL" id="KAK1407792.1"/>
    </source>
</evidence>
<reference evidence="1" key="1">
    <citation type="journal article" date="2023" name="bioRxiv">
        <title>Improved chromosome-level genome assembly for marigold (Tagetes erecta).</title>
        <authorList>
            <person name="Jiang F."/>
            <person name="Yuan L."/>
            <person name="Wang S."/>
            <person name="Wang H."/>
            <person name="Xu D."/>
            <person name="Wang A."/>
            <person name="Fan W."/>
        </authorList>
    </citation>
    <scope>NUCLEOTIDE SEQUENCE</scope>
    <source>
        <strain evidence="1">WSJ</strain>
        <tissue evidence="1">Leaf</tissue>
    </source>
</reference>
<organism evidence="1 2">
    <name type="scientific">Tagetes erecta</name>
    <name type="common">African marigold</name>
    <dbReference type="NCBI Taxonomy" id="13708"/>
    <lineage>
        <taxon>Eukaryota</taxon>
        <taxon>Viridiplantae</taxon>
        <taxon>Streptophyta</taxon>
        <taxon>Embryophyta</taxon>
        <taxon>Tracheophyta</taxon>
        <taxon>Spermatophyta</taxon>
        <taxon>Magnoliopsida</taxon>
        <taxon>eudicotyledons</taxon>
        <taxon>Gunneridae</taxon>
        <taxon>Pentapetalae</taxon>
        <taxon>asterids</taxon>
        <taxon>campanulids</taxon>
        <taxon>Asterales</taxon>
        <taxon>Asteraceae</taxon>
        <taxon>Asteroideae</taxon>
        <taxon>Heliantheae alliance</taxon>
        <taxon>Tageteae</taxon>
        <taxon>Tagetes</taxon>
    </lineage>
</organism>
<dbReference type="AlphaFoldDB" id="A0AAD8NG75"/>
<sequence length="91" mass="10336">MNVSDEAESLHNEEVDDNLMFDVDVLDDTIIEAVHTVVQIQQEAKINVLEIAHVLVLKIKTGEEKVEEGPRLGYWKRKDCSEIEADQNSSK</sequence>
<dbReference type="EMBL" id="JAUHHV010000011">
    <property type="protein sequence ID" value="KAK1407792.1"/>
    <property type="molecule type" value="Genomic_DNA"/>
</dbReference>
<keyword evidence="2" id="KW-1185">Reference proteome</keyword>
<evidence type="ECO:0000313" key="2">
    <source>
        <dbReference type="Proteomes" id="UP001229421"/>
    </source>
</evidence>
<protein>
    <submittedName>
        <fullName evidence="1">Uncharacterized protein</fullName>
    </submittedName>
</protein>
<comment type="caution">
    <text evidence="1">The sequence shown here is derived from an EMBL/GenBank/DDBJ whole genome shotgun (WGS) entry which is preliminary data.</text>
</comment>
<dbReference type="Proteomes" id="UP001229421">
    <property type="component" value="Unassembled WGS sequence"/>
</dbReference>
<accession>A0AAD8NG75</accession>
<name>A0AAD8NG75_TARER</name>
<proteinExistence type="predicted"/>